<dbReference type="PROSITE" id="PS51318">
    <property type="entry name" value="TAT"/>
    <property type="match status" value="1"/>
</dbReference>
<dbReference type="AlphaFoldDB" id="A0A1J7B9Y2"/>
<protein>
    <recommendedName>
        <fullName evidence="4">Fe/B12 periplasmic-binding domain-containing protein</fullName>
    </recommendedName>
</protein>
<feature type="signal peptide" evidence="3">
    <location>
        <begin position="1"/>
        <end position="24"/>
    </location>
</feature>
<dbReference type="Proteomes" id="UP000243342">
    <property type="component" value="Unassembled WGS sequence"/>
</dbReference>
<dbReference type="SUPFAM" id="SSF53807">
    <property type="entry name" value="Helical backbone' metal receptor"/>
    <property type="match status" value="1"/>
</dbReference>
<dbReference type="CDD" id="cd01143">
    <property type="entry name" value="YvrC"/>
    <property type="match status" value="1"/>
</dbReference>
<evidence type="ECO:0000256" key="1">
    <source>
        <dbReference type="ARBA" id="ARBA00008814"/>
    </source>
</evidence>
<comment type="similarity">
    <text evidence="1">Belongs to the bacterial solute-binding protein 8 family.</text>
</comment>
<keyword evidence="2 3" id="KW-0732">Signal</keyword>
<dbReference type="PANTHER" id="PTHR30535:SF34">
    <property type="entry name" value="MOLYBDATE-BINDING PROTEIN MOLA"/>
    <property type="match status" value="1"/>
</dbReference>
<dbReference type="InterPro" id="IPR002491">
    <property type="entry name" value="ABC_transptr_periplasmic_BD"/>
</dbReference>
<dbReference type="InterPro" id="IPR006311">
    <property type="entry name" value="TAT_signal"/>
</dbReference>
<feature type="chain" id="PRO_5039420304" description="Fe/B12 periplasmic-binding domain-containing protein" evidence="3">
    <location>
        <begin position="25"/>
        <end position="310"/>
    </location>
</feature>
<evidence type="ECO:0000259" key="4">
    <source>
        <dbReference type="PROSITE" id="PS50983"/>
    </source>
</evidence>
<dbReference type="EMBL" id="MLCF01000156">
    <property type="protein sequence ID" value="OIV35405.1"/>
    <property type="molecule type" value="Genomic_DNA"/>
</dbReference>
<dbReference type="PROSITE" id="PS50983">
    <property type="entry name" value="FE_B12_PBP"/>
    <property type="match status" value="1"/>
</dbReference>
<dbReference type="InterPro" id="IPR054828">
    <property type="entry name" value="Vit_B12_bind_prot"/>
</dbReference>
<dbReference type="InterPro" id="IPR050902">
    <property type="entry name" value="ABC_Transporter_SBP"/>
</dbReference>
<dbReference type="RefSeq" id="WP_071658625.1">
    <property type="nucleotide sequence ID" value="NZ_MLCF01000156.1"/>
</dbReference>
<organism evidence="5 6">
    <name type="scientific">Mangrovactinospora gilvigrisea</name>
    <dbReference type="NCBI Taxonomy" id="1428644"/>
    <lineage>
        <taxon>Bacteria</taxon>
        <taxon>Bacillati</taxon>
        <taxon>Actinomycetota</taxon>
        <taxon>Actinomycetes</taxon>
        <taxon>Kitasatosporales</taxon>
        <taxon>Streptomycetaceae</taxon>
        <taxon>Mangrovactinospora</taxon>
    </lineage>
</organism>
<evidence type="ECO:0000256" key="3">
    <source>
        <dbReference type="SAM" id="SignalP"/>
    </source>
</evidence>
<dbReference type="PROSITE" id="PS51257">
    <property type="entry name" value="PROKAR_LIPOPROTEIN"/>
    <property type="match status" value="1"/>
</dbReference>
<accession>A0A1J7B9Y2</accession>
<proteinExistence type="inferred from homology"/>
<dbReference type="NCBIfam" id="NF038402">
    <property type="entry name" value="TroA_like"/>
    <property type="match status" value="1"/>
</dbReference>
<comment type="caution">
    <text evidence="5">The sequence shown here is derived from an EMBL/GenBank/DDBJ whole genome shotgun (WGS) entry which is preliminary data.</text>
</comment>
<feature type="domain" description="Fe/B12 periplasmic-binding" evidence="4">
    <location>
        <begin position="54"/>
        <end position="310"/>
    </location>
</feature>
<dbReference type="PANTHER" id="PTHR30535">
    <property type="entry name" value="VITAMIN B12-BINDING PROTEIN"/>
    <property type="match status" value="1"/>
</dbReference>
<evidence type="ECO:0000313" key="6">
    <source>
        <dbReference type="Proteomes" id="UP000243342"/>
    </source>
</evidence>
<evidence type="ECO:0000256" key="2">
    <source>
        <dbReference type="ARBA" id="ARBA00022729"/>
    </source>
</evidence>
<dbReference type="Gene3D" id="3.40.50.1980">
    <property type="entry name" value="Nitrogenase molybdenum iron protein domain"/>
    <property type="match status" value="2"/>
</dbReference>
<gene>
    <name evidence="5" type="ORF">BIV57_21680</name>
</gene>
<dbReference type="Pfam" id="PF01497">
    <property type="entry name" value="Peripla_BP_2"/>
    <property type="match status" value="1"/>
</dbReference>
<sequence>MTHPLNRRFAGTAAAALAALALLAGCGSSGSGGTSAPAASRSAASGAAAGAPKRIVSLSPTATEDLYAVGAGRQVVAVDSLSDYPKQAPKTSLSAYTPNVEAIAKYRPDLVLAAQDRGGLVSGLKKLGVKTVVLPAADTLPAAYAQVAQVGSLTGHATRGRSVAAAMKTSIDGQLKKAGRDHSDLSAYWETTAKPYYAASSDSLVGRIVAMFGLRNIADKAPGAASSGGYPQLSEEYIVKSRPDVVLLADTGSGGGQTAATVKARAGWSVVPAVAKNRIYPLDADIASRWGPRLPLLVGSIAKAVEQAGK</sequence>
<name>A0A1J7B9Y2_9ACTN</name>
<reference evidence="5 6" key="1">
    <citation type="submission" date="2016-10" db="EMBL/GenBank/DDBJ databases">
        <title>Genome sequence of Streptomyces gilvigriseus MUSC 26.</title>
        <authorList>
            <person name="Lee L.-H."/>
            <person name="Ser H.-L."/>
        </authorList>
    </citation>
    <scope>NUCLEOTIDE SEQUENCE [LARGE SCALE GENOMIC DNA]</scope>
    <source>
        <strain evidence="5 6">MUSC 26</strain>
    </source>
</reference>
<keyword evidence="6" id="KW-1185">Reference proteome</keyword>
<dbReference type="STRING" id="1428644.BIV57_21680"/>
<evidence type="ECO:0000313" key="5">
    <source>
        <dbReference type="EMBL" id="OIV35405.1"/>
    </source>
</evidence>
<dbReference type="OrthoDB" id="6495095at2"/>